<dbReference type="Proteomes" id="UP001595937">
    <property type="component" value="Unassembled WGS sequence"/>
</dbReference>
<proteinExistence type="predicted"/>
<dbReference type="InterPro" id="IPR009908">
    <property type="entry name" value="Methylamine_util_MauE"/>
</dbReference>
<keyword evidence="9" id="KW-1185">Reference proteome</keyword>
<evidence type="ECO:0000256" key="4">
    <source>
        <dbReference type="ARBA" id="ARBA00023136"/>
    </source>
</evidence>
<evidence type="ECO:0000256" key="5">
    <source>
        <dbReference type="SAM" id="MobiDB-lite"/>
    </source>
</evidence>
<feature type="compositionally biased region" description="Polar residues" evidence="5">
    <location>
        <begin position="179"/>
        <end position="189"/>
    </location>
</feature>
<evidence type="ECO:0000256" key="3">
    <source>
        <dbReference type="ARBA" id="ARBA00022989"/>
    </source>
</evidence>
<evidence type="ECO:0000256" key="6">
    <source>
        <dbReference type="SAM" id="Phobius"/>
    </source>
</evidence>
<sequence>MTTLLIAAPILLSLTLLTSGLAKLGARQGTEDAMTSLRIPLRPFHRSVASVLPVVEIVLALVLWVPSVPLQIMTSLLVAALMLTYLVIIARALTWDETVECSCFGTLASPTVSRVTLGRNVLLTVLALLAVLTAASGAMTAVLVQQPLSLVSLGVVLLLAVVLTVLSLGGVTPGGDEGSPTTDARQPTGRQAPAAGADAGSGASTGAGADAGAGGTSQDEAEIDDEGELLDYERDAVPAGVLQRPDGSLVTLRVLSAQQAALLVFVSEGCGPCERVLDEVPGWITTLSPFMQVKTVFSKPLEKLRERTLTRVGDHALHDPVFSAREALGSRGAPSAVLLGADGMLAGGPVTGGSDVIAFVQEIQEQLQAAQADGELPVAED</sequence>
<evidence type="ECO:0000256" key="1">
    <source>
        <dbReference type="ARBA" id="ARBA00004141"/>
    </source>
</evidence>
<feature type="transmembrane region" description="Helical" evidence="6">
    <location>
        <begin position="46"/>
        <end position="65"/>
    </location>
</feature>
<feature type="domain" description="Methylamine utilisation protein MauE" evidence="7">
    <location>
        <begin position="1"/>
        <end position="132"/>
    </location>
</feature>
<keyword evidence="2 6" id="KW-0812">Transmembrane</keyword>
<accession>A0ABW0FFI2</accession>
<dbReference type="Pfam" id="PF07291">
    <property type="entry name" value="MauE"/>
    <property type="match status" value="1"/>
</dbReference>
<evidence type="ECO:0000313" key="9">
    <source>
        <dbReference type="Proteomes" id="UP001595937"/>
    </source>
</evidence>
<feature type="transmembrane region" description="Helical" evidence="6">
    <location>
        <begin position="121"/>
        <end position="143"/>
    </location>
</feature>
<feature type="transmembrane region" description="Helical" evidence="6">
    <location>
        <begin position="150"/>
        <end position="171"/>
    </location>
</feature>
<dbReference type="EMBL" id="JBHSLN010000020">
    <property type="protein sequence ID" value="MFC5297345.1"/>
    <property type="molecule type" value="Genomic_DNA"/>
</dbReference>
<organism evidence="8 9">
    <name type="scientific">Brachybacterium tyrofermentans</name>
    <dbReference type="NCBI Taxonomy" id="47848"/>
    <lineage>
        <taxon>Bacteria</taxon>
        <taxon>Bacillati</taxon>
        <taxon>Actinomycetota</taxon>
        <taxon>Actinomycetes</taxon>
        <taxon>Micrococcales</taxon>
        <taxon>Dermabacteraceae</taxon>
        <taxon>Brachybacterium</taxon>
    </lineage>
</organism>
<feature type="transmembrane region" description="Helical" evidence="6">
    <location>
        <begin position="72"/>
        <end position="90"/>
    </location>
</feature>
<evidence type="ECO:0000313" key="8">
    <source>
        <dbReference type="EMBL" id="MFC5297345.1"/>
    </source>
</evidence>
<feature type="compositionally biased region" description="Gly residues" evidence="5">
    <location>
        <begin position="203"/>
        <end position="215"/>
    </location>
</feature>
<reference evidence="9" key="1">
    <citation type="journal article" date="2019" name="Int. J. Syst. Evol. Microbiol.">
        <title>The Global Catalogue of Microorganisms (GCM) 10K type strain sequencing project: providing services to taxonomists for standard genome sequencing and annotation.</title>
        <authorList>
            <consortium name="The Broad Institute Genomics Platform"/>
            <consortium name="The Broad Institute Genome Sequencing Center for Infectious Disease"/>
            <person name="Wu L."/>
            <person name="Ma J."/>
        </authorList>
    </citation>
    <scope>NUCLEOTIDE SEQUENCE [LARGE SCALE GENOMIC DNA]</scope>
    <source>
        <strain evidence="9">CGMCC 1.16455</strain>
    </source>
</reference>
<evidence type="ECO:0000259" key="7">
    <source>
        <dbReference type="Pfam" id="PF07291"/>
    </source>
</evidence>
<gene>
    <name evidence="8" type="ORF">ACFPK8_07460</name>
</gene>
<dbReference type="GeneID" id="303297490"/>
<keyword evidence="4 6" id="KW-0472">Membrane</keyword>
<name>A0ABW0FFI2_9MICO</name>
<evidence type="ECO:0000256" key="2">
    <source>
        <dbReference type="ARBA" id="ARBA00022692"/>
    </source>
</evidence>
<protein>
    <submittedName>
        <fullName evidence="8">MauE/DoxX family redox-associated membrane protein</fullName>
    </submittedName>
</protein>
<keyword evidence="3 6" id="KW-1133">Transmembrane helix</keyword>
<comment type="caution">
    <text evidence="8">The sequence shown here is derived from an EMBL/GenBank/DDBJ whole genome shotgun (WGS) entry which is preliminary data.</text>
</comment>
<feature type="region of interest" description="Disordered" evidence="5">
    <location>
        <begin position="173"/>
        <end position="222"/>
    </location>
</feature>
<comment type="subcellular location">
    <subcellularLocation>
        <location evidence="1">Membrane</location>
        <topology evidence="1">Multi-pass membrane protein</topology>
    </subcellularLocation>
</comment>
<dbReference type="RefSeq" id="WP_193115787.1">
    <property type="nucleotide sequence ID" value="NZ_BAAAIR010000038.1"/>
</dbReference>